<proteinExistence type="predicted"/>
<sequence length="61" mass="6941">MQTAKQAAREIIDHLSDQASWDDIMYELYVKQKIEEGLTDIEVGRTIPHEQVKAELLGNGN</sequence>
<evidence type="ECO:0000313" key="1">
    <source>
        <dbReference type="EMBL" id="VAX09947.1"/>
    </source>
</evidence>
<protein>
    <recommendedName>
        <fullName evidence="2">Prevent host death protein, Phd antitoxin</fullName>
    </recommendedName>
</protein>
<reference evidence="1" key="1">
    <citation type="submission" date="2018-06" db="EMBL/GenBank/DDBJ databases">
        <authorList>
            <person name="Zhirakovskaya E."/>
        </authorList>
    </citation>
    <scope>NUCLEOTIDE SEQUENCE</scope>
</reference>
<accession>A0A3B1BZ90</accession>
<name>A0A3B1BZ90_9ZZZZ</name>
<organism evidence="1">
    <name type="scientific">hydrothermal vent metagenome</name>
    <dbReference type="NCBI Taxonomy" id="652676"/>
    <lineage>
        <taxon>unclassified sequences</taxon>
        <taxon>metagenomes</taxon>
        <taxon>ecological metagenomes</taxon>
    </lineage>
</organism>
<dbReference type="EMBL" id="UOFX01000058">
    <property type="protein sequence ID" value="VAX09947.1"/>
    <property type="molecule type" value="Genomic_DNA"/>
</dbReference>
<dbReference type="AlphaFoldDB" id="A0A3B1BZ90"/>
<evidence type="ECO:0008006" key="2">
    <source>
        <dbReference type="Google" id="ProtNLM"/>
    </source>
</evidence>
<gene>
    <name evidence="1" type="ORF">MNBD_GAMMA26-1907</name>
</gene>